<name>A0A3S9PPF3_STRLT</name>
<dbReference type="GO" id="GO:0016491">
    <property type="term" value="F:oxidoreductase activity"/>
    <property type="evidence" value="ECO:0007669"/>
    <property type="project" value="UniProtKB-KW"/>
</dbReference>
<dbReference type="InterPro" id="IPR002347">
    <property type="entry name" value="SDR_fam"/>
</dbReference>
<dbReference type="PRINTS" id="PR00081">
    <property type="entry name" value="GDHRDH"/>
</dbReference>
<proteinExistence type="inferred from homology"/>
<dbReference type="Gene3D" id="3.40.50.720">
    <property type="entry name" value="NAD(P)-binding Rossmann-like Domain"/>
    <property type="match status" value="1"/>
</dbReference>
<dbReference type="AlphaFoldDB" id="A0A3S9PPF3"/>
<keyword evidence="2" id="KW-0560">Oxidoreductase</keyword>
<dbReference type="PRINTS" id="PR00080">
    <property type="entry name" value="SDRFAMILY"/>
</dbReference>
<dbReference type="CDD" id="cd05233">
    <property type="entry name" value="SDR_c"/>
    <property type="match status" value="1"/>
</dbReference>
<dbReference type="GO" id="GO:0016020">
    <property type="term" value="C:membrane"/>
    <property type="evidence" value="ECO:0007669"/>
    <property type="project" value="TreeGrafter"/>
</dbReference>
<evidence type="ECO:0000313" key="4">
    <source>
        <dbReference type="EMBL" id="AZQ74195.1"/>
    </source>
</evidence>
<dbReference type="InterPro" id="IPR020904">
    <property type="entry name" value="Sc_DH/Rdtase_CS"/>
</dbReference>
<protein>
    <submittedName>
        <fullName evidence="4">SDR family oxidoreductase</fullName>
    </submittedName>
</protein>
<comment type="similarity">
    <text evidence="1 3">Belongs to the short-chain dehydrogenases/reductases (SDR) family.</text>
</comment>
<evidence type="ECO:0000313" key="5">
    <source>
        <dbReference type="Proteomes" id="UP000267900"/>
    </source>
</evidence>
<organism evidence="4 5">
    <name type="scientific">Streptomyces luteoverticillatus</name>
    <name type="common">Streptoverticillium luteoverticillatus</name>
    <dbReference type="NCBI Taxonomy" id="66425"/>
    <lineage>
        <taxon>Bacteria</taxon>
        <taxon>Bacillati</taxon>
        <taxon>Actinomycetota</taxon>
        <taxon>Actinomycetes</taxon>
        <taxon>Kitasatosporales</taxon>
        <taxon>Streptomycetaceae</taxon>
        <taxon>Streptomyces</taxon>
    </lineage>
</organism>
<dbReference type="PROSITE" id="PS00061">
    <property type="entry name" value="ADH_SHORT"/>
    <property type="match status" value="1"/>
</dbReference>
<keyword evidence="5" id="KW-1185">Reference proteome</keyword>
<dbReference type="PANTHER" id="PTHR44196:SF1">
    <property type="entry name" value="DEHYDROGENASE_REDUCTASE SDR FAMILY MEMBER 7B"/>
    <property type="match status" value="1"/>
</dbReference>
<dbReference type="PANTHER" id="PTHR44196">
    <property type="entry name" value="DEHYDROGENASE/REDUCTASE SDR FAMILY MEMBER 7B"/>
    <property type="match status" value="1"/>
</dbReference>
<sequence length="284" mass="29650">MPTSDGTGGRVAGDPPVVVITGATGGLGAAIATACAERGFPLALVARTRPALERLAAALPTRPGVPVTPVCADVSDMAAAADAMRRIHAELGRIDVLVDNAGVEGPIGLTWEIPVEQWWEAVRVNTLSTIATVHAVLPLMIGQGGGRVISISSAAGRHRWPTLSSYSVAKAAGITFIENIASEARPHDVLAFSLHPGIVATGLTLSALDEIDSADPWRRRRARWIREQIEAGRSVPLPRAVDALLGLATGPAAALSGRYLTVEDVHAAVGPPPTERAEEPVRQR</sequence>
<dbReference type="Proteomes" id="UP000267900">
    <property type="component" value="Chromosome"/>
</dbReference>
<dbReference type="EMBL" id="CP034587">
    <property type="protein sequence ID" value="AZQ74195.1"/>
    <property type="molecule type" value="Genomic_DNA"/>
</dbReference>
<evidence type="ECO:0000256" key="1">
    <source>
        <dbReference type="ARBA" id="ARBA00006484"/>
    </source>
</evidence>
<accession>A0A3S9PPF3</accession>
<dbReference type="InterPro" id="IPR036291">
    <property type="entry name" value="NAD(P)-bd_dom_sf"/>
</dbReference>
<dbReference type="Pfam" id="PF00106">
    <property type="entry name" value="adh_short"/>
    <property type="match status" value="1"/>
</dbReference>
<evidence type="ECO:0000256" key="2">
    <source>
        <dbReference type="ARBA" id="ARBA00023002"/>
    </source>
</evidence>
<dbReference type="OrthoDB" id="9781117at2"/>
<dbReference type="RefSeq" id="WP_126916698.1">
    <property type="nucleotide sequence ID" value="NZ_CP034587.1"/>
</dbReference>
<reference evidence="4 5" key="1">
    <citation type="submission" date="2018-12" db="EMBL/GenBank/DDBJ databases">
        <title>The whole draft genome of Streptomyce luteoverticillatus CGMCC 15060.</title>
        <authorList>
            <person name="Feng Z."/>
            <person name="Chen G."/>
            <person name="Zhang J."/>
            <person name="Zhu H."/>
            <person name="Yu X."/>
            <person name="Zhang W."/>
            <person name="Zhang X."/>
        </authorList>
    </citation>
    <scope>NUCLEOTIDE SEQUENCE [LARGE SCALE GENOMIC DNA]</scope>
    <source>
        <strain evidence="4 5">CGMCC 15060</strain>
    </source>
</reference>
<evidence type="ECO:0000256" key="3">
    <source>
        <dbReference type="RuleBase" id="RU000363"/>
    </source>
</evidence>
<gene>
    <name evidence="4" type="ORF">EKH77_25915</name>
</gene>
<dbReference type="SUPFAM" id="SSF51735">
    <property type="entry name" value="NAD(P)-binding Rossmann-fold domains"/>
    <property type="match status" value="1"/>
</dbReference>